<feature type="compositionally biased region" description="Basic residues" evidence="1">
    <location>
        <begin position="152"/>
        <end position="174"/>
    </location>
</feature>
<feature type="compositionally biased region" description="Polar residues" evidence="1">
    <location>
        <begin position="178"/>
        <end position="188"/>
    </location>
</feature>
<organism evidence="2 3">
    <name type="scientific">Vitis vinifera</name>
    <name type="common">Grape</name>
    <dbReference type="NCBI Taxonomy" id="29760"/>
    <lineage>
        <taxon>Eukaryota</taxon>
        <taxon>Viridiplantae</taxon>
        <taxon>Streptophyta</taxon>
        <taxon>Embryophyta</taxon>
        <taxon>Tracheophyta</taxon>
        <taxon>Spermatophyta</taxon>
        <taxon>Magnoliopsida</taxon>
        <taxon>eudicotyledons</taxon>
        <taxon>Gunneridae</taxon>
        <taxon>Pentapetalae</taxon>
        <taxon>rosids</taxon>
        <taxon>Vitales</taxon>
        <taxon>Vitaceae</taxon>
        <taxon>Viteae</taxon>
        <taxon>Vitis</taxon>
    </lineage>
</organism>
<evidence type="ECO:0000313" key="2">
    <source>
        <dbReference type="EMBL" id="RVW56634.1"/>
    </source>
</evidence>
<dbReference type="Proteomes" id="UP000288805">
    <property type="component" value="Unassembled WGS sequence"/>
</dbReference>
<proteinExistence type="predicted"/>
<dbReference type="AlphaFoldDB" id="A0A438F9M7"/>
<evidence type="ECO:0000313" key="3">
    <source>
        <dbReference type="Proteomes" id="UP000288805"/>
    </source>
</evidence>
<gene>
    <name evidence="2" type="primary">PTAC16_2</name>
    <name evidence="2" type="ORF">CK203_075056</name>
</gene>
<feature type="compositionally biased region" description="Basic and acidic residues" evidence="1">
    <location>
        <begin position="247"/>
        <end position="266"/>
    </location>
</feature>
<comment type="caution">
    <text evidence="2">The sequence shown here is derived from an EMBL/GenBank/DDBJ whole genome shotgun (WGS) entry which is preliminary data.</text>
</comment>
<name>A0A438F9M7_VITVI</name>
<protein>
    <submittedName>
        <fullName evidence="2">Protein plastid transcriptionally active 16, chloroplastic</fullName>
    </submittedName>
</protein>
<sequence length="371" mass="41058">MISSRPQIISNEESKRLNAVESSFQDAEINSKAIGNASKVVVTIGPGENGPQQRSPHWTPYTADGDGVFAEGGGNRRQLHSHKNQPYGDFSPESSYNVVATSQIASLVANVFSNTAVAENKVVKVFTDPGAPSSLCWSFSVPFLRMEGGKPTQKHWPRQKQRKKHLKPLRKPVKQPRPQRSLNKSQRLGSGLSWEKFSSQLAISVQKPTEKPKVQIATVRGQAKARSLQPKKAVVKLPTFPRPPAFKPKEEPKPKGKQPESKAEVRKKNPLQHILQLFQYDGLANYTISSMVKTPTLDIQLDSDVSATTLSELLKLNFLSKQRSAFHPLPKGCLLSAVDENGFLSIEEFLYIGTKMKQLLGDSLSLSLVSW</sequence>
<accession>A0A438F9M7</accession>
<feature type="region of interest" description="Disordered" evidence="1">
    <location>
        <begin position="238"/>
        <end position="266"/>
    </location>
</feature>
<feature type="region of interest" description="Disordered" evidence="1">
    <location>
        <begin position="149"/>
        <end position="189"/>
    </location>
</feature>
<dbReference type="PANTHER" id="PTHR47711">
    <property type="entry name" value="PROTEIN PLASTID TRANSCRIPTIONALLY ACTIVE 16, CHLOROPLASTIC"/>
    <property type="match status" value="1"/>
</dbReference>
<dbReference type="EMBL" id="QGNW01001073">
    <property type="protein sequence ID" value="RVW56634.1"/>
    <property type="molecule type" value="Genomic_DNA"/>
</dbReference>
<dbReference type="PANTHER" id="PTHR47711:SF2">
    <property type="entry name" value="PROTEIN PLASTID TRANSCRIPTIONALLY ACTIVE 16, CHLOROPLASTIC"/>
    <property type="match status" value="1"/>
</dbReference>
<reference evidence="2 3" key="1">
    <citation type="journal article" date="2018" name="PLoS Genet.">
        <title>Population sequencing reveals clonal diversity and ancestral inbreeding in the grapevine cultivar Chardonnay.</title>
        <authorList>
            <person name="Roach M.J."/>
            <person name="Johnson D.L."/>
            <person name="Bohlmann J."/>
            <person name="van Vuuren H.J."/>
            <person name="Jones S.J."/>
            <person name="Pretorius I.S."/>
            <person name="Schmidt S.A."/>
            <person name="Borneman A.R."/>
        </authorList>
    </citation>
    <scope>NUCLEOTIDE SEQUENCE [LARGE SCALE GENOMIC DNA]</scope>
    <source>
        <strain evidence="3">cv. Chardonnay</strain>
        <tissue evidence="2">Leaf</tissue>
    </source>
</reference>
<evidence type="ECO:0000256" key="1">
    <source>
        <dbReference type="SAM" id="MobiDB-lite"/>
    </source>
</evidence>